<sequence>MGGNYPEPGTDQNKSFAWIGRFLPSDTNLDGSPPQSGVVFLRDQAGPTSYAFALYDHAPDGGGGLRQTIHLNDGNDKPVMTESRVQGGLAFPSTATGWTARDARIWPRTDQATYEDLWETHLPVTGARLHGYLEGGSFSGATGELVLRVEAFYLGGPATVASPALAIPAGARPLVAIELDVSAFVGTLAKVKVVGRRTSAAGEVGGIPLGVHCRSTA</sequence>
<dbReference type="EMBL" id="RJKM01000001">
    <property type="protein sequence ID" value="ROP40708.1"/>
    <property type="molecule type" value="Genomic_DNA"/>
</dbReference>
<name>A0A3N1HDX0_9PSEU</name>
<accession>A0A3N1HDX0</accession>
<dbReference type="AlphaFoldDB" id="A0A3N1HDX0"/>
<evidence type="ECO:0000313" key="2">
    <source>
        <dbReference type="Proteomes" id="UP000268727"/>
    </source>
</evidence>
<organism evidence="1 2">
    <name type="scientific">Saccharothrix texasensis</name>
    <dbReference type="NCBI Taxonomy" id="103734"/>
    <lineage>
        <taxon>Bacteria</taxon>
        <taxon>Bacillati</taxon>
        <taxon>Actinomycetota</taxon>
        <taxon>Actinomycetes</taxon>
        <taxon>Pseudonocardiales</taxon>
        <taxon>Pseudonocardiaceae</taxon>
        <taxon>Saccharothrix</taxon>
    </lineage>
</organism>
<reference evidence="1 2" key="1">
    <citation type="submission" date="2018-11" db="EMBL/GenBank/DDBJ databases">
        <title>Sequencing the genomes of 1000 actinobacteria strains.</title>
        <authorList>
            <person name="Klenk H.-P."/>
        </authorList>
    </citation>
    <scope>NUCLEOTIDE SEQUENCE [LARGE SCALE GENOMIC DNA]</scope>
    <source>
        <strain evidence="1 2">DSM 44231</strain>
    </source>
</reference>
<comment type="caution">
    <text evidence="1">The sequence shown here is derived from an EMBL/GenBank/DDBJ whole genome shotgun (WGS) entry which is preliminary data.</text>
</comment>
<dbReference type="Proteomes" id="UP000268727">
    <property type="component" value="Unassembled WGS sequence"/>
</dbReference>
<evidence type="ECO:0000313" key="1">
    <source>
        <dbReference type="EMBL" id="ROP40708.1"/>
    </source>
</evidence>
<protein>
    <submittedName>
        <fullName evidence="1">Uncharacterized protein</fullName>
    </submittedName>
</protein>
<proteinExistence type="predicted"/>
<keyword evidence="2" id="KW-1185">Reference proteome</keyword>
<dbReference type="RefSeq" id="WP_123745964.1">
    <property type="nucleotide sequence ID" value="NZ_RJKM01000001.1"/>
</dbReference>
<gene>
    <name evidence="1" type="ORF">EDD40_6125</name>
</gene>